<organism evidence="4 5">
    <name type="scientific">Muricoccus roseus</name>
    <dbReference type="NCBI Taxonomy" id="198092"/>
    <lineage>
        <taxon>Bacteria</taxon>
        <taxon>Pseudomonadati</taxon>
        <taxon>Pseudomonadota</taxon>
        <taxon>Alphaproteobacteria</taxon>
        <taxon>Acetobacterales</taxon>
        <taxon>Roseomonadaceae</taxon>
        <taxon>Muricoccus</taxon>
    </lineage>
</organism>
<feature type="coiled-coil region" evidence="1">
    <location>
        <begin position="75"/>
        <end position="102"/>
    </location>
</feature>
<name>A0A1M6E9X0_9PROT</name>
<evidence type="ECO:0000256" key="2">
    <source>
        <dbReference type="SAM" id="MobiDB-lite"/>
    </source>
</evidence>
<dbReference type="Proteomes" id="UP000184387">
    <property type="component" value="Unassembled WGS sequence"/>
</dbReference>
<dbReference type="RefSeq" id="WP_073132519.1">
    <property type="nucleotide sequence ID" value="NZ_FQZF01000005.1"/>
</dbReference>
<accession>A0A1M6E9X0</accession>
<dbReference type="Pfam" id="PF20072">
    <property type="entry name" value="DUF6468"/>
    <property type="match status" value="1"/>
</dbReference>
<sequence>MTLLEWTLQGALLLLLLAALPFAIRLERGLAALRKDRAALSEGAAGFETATRDAQSALAGLRMALEQQARQTGAAEALRDDLRFLVERAEGLADRLEALVRQGRAAAPASGLPAPGLQSMGLPAEAAAPRSQAERDLLRALRMAR</sequence>
<evidence type="ECO:0000259" key="3">
    <source>
        <dbReference type="Pfam" id="PF20072"/>
    </source>
</evidence>
<evidence type="ECO:0000313" key="4">
    <source>
        <dbReference type="EMBL" id="SHI82213.1"/>
    </source>
</evidence>
<evidence type="ECO:0000313" key="5">
    <source>
        <dbReference type="Proteomes" id="UP000184387"/>
    </source>
</evidence>
<gene>
    <name evidence="4" type="ORF">SAMN02745194_01166</name>
</gene>
<feature type="domain" description="DUF6468" evidence="3">
    <location>
        <begin position="33"/>
        <end position="104"/>
    </location>
</feature>
<dbReference type="OrthoDB" id="7285081at2"/>
<feature type="compositionally biased region" description="Low complexity" evidence="2">
    <location>
        <begin position="107"/>
        <end position="117"/>
    </location>
</feature>
<dbReference type="InterPro" id="IPR045531">
    <property type="entry name" value="DUF6468"/>
</dbReference>
<dbReference type="STRING" id="198092.SAMN02745194_01166"/>
<keyword evidence="1" id="KW-0175">Coiled coil</keyword>
<dbReference type="AlphaFoldDB" id="A0A1M6E9X0"/>
<reference evidence="4 5" key="1">
    <citation type="submission" date="2016-11" db="EMBL/GenBank/DDBJ databases">
        <authorList>
            <person name="Jaros S."/>
            <person name="Januszkiewicz K."/>
            <person name="Wedrychowicz H."/>
        </authorList>
    </citation>
    <scope>NUCLEOTIDE SEQUENCE [LARGE SCALE GENOMIC DNA]</scope>
    <source>
        <strain evidence="4 5">DSM 14916</strain>
    </source>
</reference>
<evidence type="ECO:0000256" key="1">
    <source>
        <dbReference type="SAM" id="Coils"/>
    </source>
</evidence>
<protein>
    <recommendedName>
        <fullName evidence="3">DUF6468 domain-containing protein</fullName>
    </recommendedName>
</protein>
<feature type="region of interest" description="Disordered" evidence="2">
    <location>
        <begin position="107"/>
        <end position="133"/>
    </location>
</feature>
<keyword evidence="5" id="KW-1185">Reference proteome</keyword>
<proteinExistence type="predicted"/>
<dbReference type="EMBL" id="FQZF01000005">
    <property type="protein sequence ID" value="SHI82213.1"/>
    <property type="molecule type" value="Genomic_DNA"/>
</dbReference>